<protein>
    <submittedName>
        <fullName evidence="1">Uncharacterized protein</fullName>
    </submittedName>
</protein>
<dbReference type="Proteomes" id="UP000736335">
    <property type="component" value="Unassembled WGS sequence"/>
</dbReference>
<comment type="caution">
    <text evidence="1">The sequence shown here is derived from an EMBL/GenBank/DDBJ whole genome shotgun (WGS) entry which is preliminary data.</text>
</comment>
<reference evidence="1" key="1">
    <citation type="journal article" date="2020" name="Nat. Commun.">
        <title>Large-scale genome sequencing of mycorrhizal fungi provides insights into the early evolution of symbiotic traits.</title>
        <authorList>
            <person name="Miyauchi S."/>
            <person name="Kiss E."/>
            <person name="Kuo A."/>
            <person name="Drula E."/>
            <person name="Kohler A."/>
            <person name="Sanchez-Garcia M."/>
            <person name="Morin E."/>
            <person name="Andreopoulos B."/>
            <person name="Barry K.W."/>
            <person name="Bonito G."/>
            <person name="Buee M."/>
            <person name="Carver A."/>
            <person name="Chen C."/>
            <person name="Cichocki N."/>
            <person name="Clum A."/>
            <person name="Culley D."/>
            <person name="Crous P.W."/>
            <person name="Fauchery L."/>
            <person name="Girlanda M."/>
            <person name="Hayes R.D."/>
            <person name="Keri Z."/>
            <person name="LaButti K."/>
            <person name="Lipzen A."/>
            <person name="Lombard V."/>
            <person name="Magnuson J."/>
            <person name="Maillard F."/>
            <person name="Murat C."/>
            <person name="Nolan M."/>
            <person name="Ohm R.A."/>
            <person name="Pangilinan J."/>
            <person name="Pereira M.F."/>
            <person name="Perotto S."/>
            <person name="Peter M."/>
            <person name="Pfister S."/>
            <person name="Riley R."/>
            <person name="Sitrit Y."/>
            <person name="Stielow J.B."/>
            <person name="Szollosi G."/>
            <person name="Zifcakova L."/>
            <person name="Stursova M."/>
            <person name="Spatafora J.W."/>
            <person name="Tedersoo L."/>
            <person name="Vaario L.M."/>
            <person name="Yamada A."/>
            <person name="Yan M."/>
            <person name="Wang P."/>
            <person name="Xu J."/>
            <person name="Bruns T."/>
            <person name="Baldrian P."/>
            <person name="Vilgalys R."/>
            <person name="Dunand C."/>
            <person name="Henrissat B."/>
            <person name="Grigoriev I.V."/>
            <person name="Hibbett D."/>
            <person name="Nagy L.G."/>
            <person name="Martin F.M."/>
        </authorList>
    </citation>
    <scope>NUCLEOTIDE SEQUENCE</scope>
    <source>
        <strain evidence="1">UH-Tt-Lm1</strain>
    </source>
</reference>
<name>A0A9P6L5C2_9AGAM</name>
<organism evidence="1 2">
    <name type="scientific">Thelephora terrestris</name>
    <dbReference type="NCBI Taxonomy" id="56493"/>
    <lineage>
        <taxon>Eukaryota</taxon>
        <taxon>Fungi</taxon>
        <taxon>Dikarya</taxon>
        <taxon>Basidiomycota</taxon>
        <taxon>Agaricomycotina</taxon>
        <taxon>Agaricomycetes</taxon>
        <taxon>Thelephorales</taxon>
        <taxon>Thelephoraceae</taxon>
        <taxon>Thelephora</taxon>
    </lineage>
</organism>
<keyword evidence="2" id="KW-1185">Reference proteome</keyword>
<dbReference type="EMBL" id="WIUZ02000010">
    <property type="protein sequence ID" value="KAF9783274.1"/>
    <property type="molecule type" value="Genomic_DNA"/>
</dbReference>
<sequence length="393" mass="44458">MTCWSRTRGQLSSTSFRDDTKPSYCRNNLDYQINRIYEKLVETLGNPGTSSAGEIDCALKAMRLIAPLSNSNIASKFYHLFRIVIRAPISTTYSPEKKWQAARLTIYGAYKWDQYLPPVGNPQDVLTFLNHHFELATGCGENQDEPIQYALRALAYDSDLESIEAPDTTDPSFVRGICYAFQDARPFQLRKAAVCFLARIGDKWFNVPDQIMDRDQMRNLCKAWASAAADINNEGSWKVKTAILKVLLGMINSQHWRPFIVPETWNYLGQWLTSVPDCQPLERCLANPNLIDAISEADNSNARYIWLGLLWMKYEELTPEIREQLKEATKEADRSGRSGLDGYLEAVESQLERAEGALMSYDVSPAHTSATALRGKIECLRQASYALVALKRG</sequence>
<proteinExistence type="predicted"/>
<reference evidence="1" key="2">
    <citation type="submission" date="2020-11" db="EMBL/GenBank/DDBJ databases">
        <authorList>
            <consortium name="DOE Joint Genome Institute"/>
            <person name="Kuo A."/>
            <person name="Miyauchi S."/>
            <person name="Kiss E."/>
            <person name="Drula E."/>
            <person name="Kohler A."/>
            <person name="Sanchez-Garcia M."/>
            <person name="Andreopoulos B."/>
            <person name="Barry K.W."/>
            <person name="Bonito G."/>
            <person name="Buee M."/>
            <person name="Carver A."/>
            <person name="Chen C."/>
            <person name="Cichocki N."/>
            <person name="Clum A."/>
            <person name="Culley D."/>
            <person name="Crous P.W."/>
            <person name="Fauchery L."/>
            <person name="Girlanda M."/>
            <person name="Hayes R."/>
            <person name="Keri Z."/>
            <person name="Labutti K."/>
            <person name="Lipzen A."/>
            <person name="Lombard V."/>
            <person name="Magnuson J."/>
            <person name="Maillard F."/>
            <person name="Morin E."/>
            <person name="Murat C."/>
            <person name="Nolan M."/>
            <person name="Ohm R."/>
            <person name="Pangilinan J."/>
            <person name="Pereira M."/>
            <person name="Perotto S."/>
            <person name="Peter M."/>
            <person name="Riley R."/>
            <person name="Sitrit Y."/>
            <person name="Stielow B."/>
            <person name="Szollosi G."/>
            <person name="Zifcakova L."/>
            <person name="Stursova M."/>
            <person name="Spatafora J.W."/>
            <person name="Tedersoo L."/>
            <person name="Vaario L.-M."/>
            <person name="Yamada A."/>
            <person name="Yan M."/>
            <person name="Wang P."/>
            <person name="Xu J."/>
            <person name="Bruns T."/>
            <person name="Baldrian P."/>
            <person name="Vilgalys R."/>
            <person name="Henrissat B."/>
            <person name="Grigoriev I.V."/>
            <person name="Hibbett D."/>
            <person name="Nagy L.G."/>
            <person name="Martin F.M."/>
        </authorList>
    </citation>
    <scope>NUCLEOTIDE SEQUENCE</scope>
    <source>
        <strain evidence="1">UH-Tt-Lm1</strain>
    </source>
</reference>
<evidence type="ECO:0000313" key="2">
    <source>
        <dbReference type="Proteomes" id="UP000736335"/>
    </source>
</evidence>
<dbReference type="AlphaFoldDB" id="A0A9P6L5C2"/>
<evidence type="ECO:0000313" key="1">
    <source>
        <dbReference type="EMBL" id="KAF9783274.1"/>
    </source>
</evidence>
<accession>A0A9P6L5C2</accession>
<gene>
    <name evidence="1" type="ORF">BJ322DRAFT_144036</name>
</gene>